<comment type="catalytic activity">
    <reaction evidence="5">
        <text>GTP + succinate + CoA = succinyl-CoA + GDP + phosphate</text>
        <dbReference type="Rhea" id="RHEA:22120"/>
        <dbReference type="ChEBI" id="CHEBI:30031"/>
        <dbReference type="ChEBI" id="CHEBI:37565"/>
        <dbReference type="ChEBI" id="CHEBI:43474"/>
        <dbReference type="ChEBI" id="CHEBI:57287"/>
        <dbReference type="ChEBI" id="CHEBI:57292"/>
        <dbReference type="ChEBI" id="CHEBI:58189"/>
    </reaction>
</comment>
<keyword evidence="10" id="KW-1185">Reference proteome</keyword>
<comment type="caution">
    <text evidence="9">The sequence shown here is derived from an EMBL/GenBank/DDBJ whole genome shotgun (WGS) entry which is preliminary data.</text>
</comment>
<dbReference type="SMART" id="SM00881">
    <property type="entry name" value="CoA_binding"/>
    <property type="match status" value="1"/>
</dbReference>
<evidence type="ECO:0000256" key="1">
    <source>
        <dbReference type="ARBA" id="ARBA00022532"/>
    </source>
</evidence>
<dbReference type="GO" id="GO:0004776">
    <property type="term" value="F:succinate-CoA ligase (GDP-forming) activity"/>
    <property type="evidence" value="ECO:0007669"/>
    <property type="project" value="TreeGrafter"/>
</dbReference>
<feature type="binding site" evidence="5">
    <location>
        <position position="163"/>
    </location>
    <ligand>
        <name>substrate</name>
        <note>ligand shared with subunit beta</note>
    </ligand>
</feature>
<reference evidence="9" key="1">
    <citation type="submission" date="2021-07" db="EMBL/GenBank/DDBJ databases">
        <title>Roseobacter insulae sp. nov., isolated from a tidal flat.</title>
        <authorList>
            <person name="Park S."/>
            <person name="Yoon J.-H."/>
        </authorList>
    </citation>
    <scope>NUCLEOTIDE SEQUENCE</scope>
    <source>
        <strain evidence="9">YSTF-M11</strain>
    </source>
</reference>
<dbReference type="PROSITE" id="PS00399">
    <property type="entry name" value="SUCCINYL_COA_LIG_2"/>
    <property type="match status" value="1"/>
</dbReference>
<evidence type="ECO:0000313" key="9">
    <source>
        <dbReference type="EMBL" id="MBW4710198.1"/>
    </source>
</evidence>
<dbReference type="FunFam" id="3.40.50.261:FF:000006">
    <property type="entry name" value="Succinate--CoA ligase [ADP-forming] subunit alpha"/>
    <property type="match status" value="1"/>
</dbReference>
<dbReference type="FunFam" id="3.40.50.720:FF:000277">
    <property type="entry name" value="Succinate--CoA ligase [ADP-forming] subunit alpha"/>
    <property type="match status" value="1"/>
</dbReference>
<dbReference type="GO" id="GO:0006099">
    <property type="term" value="P:tricarboxylic acid cycle"/>
    <property type="evidence" value="ECO:0007669"/>
    <property type="project" value="UniProtKB-UniRule"/>
</dbReference>
<name>A0A9X1G0C8_9RHOB</name>
<dbReference type="InterPro" id="IPR003781">
    <property type="entry name" value="CoA-bd"/>
</dbReference>
<dbReference type="EMBL" id="JAHXDN010000006">
    <property type="protein sequence ID" value="MBW4710198.1"/>
    <property type="molecule type" value="Genomic_DNA"/>
</dbReference>
<dbReference type="InterPro" id="IPR005810">
    <property type="entry name" value="CoA_lig_alpha"/>
</dbReference>
<dbReference type="GO" id="GO:0000166">
    <property type="term" value="F:nucleotide binding"/>
    <property type="evidence" value="ECO:0007669"/>
    <property type="project" value="UniProtKB-KW"/>
</dbReference>
<organism evidence="9 10">
    <name type="scientific">Roseobacter insulae</name>
    <dbReference type="NCBI Taxonomy" id="2859783"/>
    <lineage>
        <taxon>Bacteria</taxon>
        <taxon>Pseudomonadati</taxon>
        <taxon>Pseudomonadota</taxon>
        <taxon>Alphaproteobacteria</taxon>
        <taxon>Rhodobacterales</taxon>
        <taxon>Roseobacteraceae</taxon>
        <taxon>Roseobacter</taxon>
    </lineage>
</organism>
<protein>
    <recommendedName>
        <fullName evidence="5">Succinate--CoA ligase [ADP-forming] subunit alpha</fullName>
        <ecNumber evidence="5">6.2.1.5</ecNumber>
    </recommendedName>
    <alternativeName>
        <fullName evidence="5">Succinyl-CoA synthetase subunit alpha</fullName>
        <shortName evidence="5">SCS-alpha</shortName>
    </alternativeName>
</protein>
<proteinExistence type="inferred from homology"/>
<keyword evidence="2 5" id="KW-0436">Ligase</keyword>
<evidence type="ECO:0000256" key="3">
    <source>
        <dbReference type="ARBA" id="ARBA00022741"/>
    </source>
</evidence>
<comment type="similarity">
    <text evidence="4 5 6">Belongs to the succinate/malate CoA ligase alpha subunit family.</text>
</comment>
<feature type="domain" description="CoA-binding" evidence="8">
    <location>
        <begin position="4"/>
        <end position="100"/>
    </location>
</feature>
<dbReference type="GO" id="GO:0009361">
    <property type="term" value="C:succinate-CoA ligase complex (ADP-forming)"/>
    <property type="evidence" value="ECO:0007669"/>
    <property type="project" value="TreeGrafter"/>
</dbReference>
<evidence type="ECO:0000259" key="8">
    <source>
        <dbReference type="SMART" id="SM00881"/>
    </source>
</evidence>
<dbReference type="RefSeq" id="WP_219506431.1">
    <property type="nucleotide sequence ID" value="NZ_JAHXDN010000006.1"/>
</dbReference>
<dbReference type="NCBIfam" id="TIGR01019">
    <property type="entry name" value="sucCoAalpha"/>
    <property type="match status" value="1"/>
</dbReference>
<dbReference type="Proteomes" id="UP001138661">
    <property type="component" value="Unassembled WGS sequence"/>
</dbReference>
<evidence type="ECO:0000256" key="4">
    <source>
        <dbReference type="ARBA" id="ARBA00060724"/>
    </source>
</evidence>
<sequence length="298" mass="30671">MAILIDESTKVVVQGMSGRIGQFHAEEMIENGTRVVAGVTPGKGGTTVLGRPVFNTVREAVAATGAEASLMFVPPPFAADAMMEAADAGIRTAVCVADGIPAQDMMRVKRFLKRYPRERKMRLIGPNCAGVISPGKGFMGIMPPHIYTPGRVGIVGRSGTLGYEAASQMQALGIGVSTSVGIGGDPINGSSFRDILALFEADPETDAVMMIGEIGGPQEAEAAAFVSEHMTKPVIAYVAGLSAPKGRQMGHAGAIISAFGESAQEKVEMLSAVGITVAPNPSAMGATVADVLGLQKAA</sequence>
<dbReference type="Pfam" id="PF00549">
    <property type="entry name" value="Ligase_CoA"/>
    <property type="match status" value="1"/>
</dbReference>
<comment type="subunit">
    <text evidence="5 7">Heterotetramer of two alpha and two beta subunits.</text>
</comment>
<feature type="binding site" evidence="5">
    <location>
        <position position="43"/>
    </location>
    <ligand>
        <name>CoA</name>
        <dbReference type="ChEBI" id="CHEBI:57287"/>
    </ligand>
</feature>
<dbReference type="EC" id="6.2.1.5" evidence="5"/>
<dbReference type="AlphaFoldDB" id="A0A9X1G0C8"/>
<evidence type="ECO:0000256" key="7">
    <source>
        <dbReference type="RuleBase" id="RU000699"/>
    </source>
</evidence>
<evidence type="ECO:0000256" key="5">
    <source>
        <dbReference type="HAMAP-Rule" id="MF_01988"/>
    </source>
</evidence>
<dbReference type="InterPro" id="IPR017440">
    <property type="entry name" value="Cit_synth/succinyl-CoA_lig_AS"/>
</dbReference>
<dbReference type="NCBIfam" id="NF004230">
    <property type="entry name" value="PRK05678.1"/>
    <property type="match status" value="1"/>
</dbReference>
<dbReference type="PANTHER" id="PTHR11117">
    <property type="entry name" value="SUCCINYL-COA LIGASE SUBUNIT ALPHA"/>
    <property type="match status" value="1"/>
</dbReference>
<keyword evidence="3 5" id="KW-0547">Nucleotide-binding</keyword>
<dbReference type="PIRSF" id="PIRSF001553">
    <property type="entry name" value="SucCS_alpha"/>
    <property type="match status" value="1"/>
</dbReference>
<keyword evidence="1 5" id="KW-0816">Tricarboxylic acid cycle</keyword>
<comment type="function">
    <text evidence="5 7">Succinyl-CoA synthetase functions in the citric acid cycle (TCA), coupling the hydrolysis of succinyl-CoA to the synthesis of either ATP or GTP and thus represents the only step of substrate-level phosphorylation in the TCA. The alpha subunit of the enzyme binds the substrates coenzyme A and phosphate, while succinate binding and nucleotide specificity is provided by the beta subunit.</text>
</comment>
<dbReference type="HAMAP" id="MF_01988">
    <property type="entry name" value="Succ_CoA_alpha"/>
    <property type="match status" value="1"/>
</dbReference>
<comment type="catalytic activity">
    <reaction evidence="5 7">
        <text>succinate + ATP + CoA = succinyl-CoA + ADP + phosphate</text>
        <dbReference type="Rhea" id="RHEA:17661"/>
        <dbReference type="ChEBI" id="CHEBI:30031"/>
        <dbReference type="ChEBI" id="CHEBI:30616"/>
        <dbReference type="ChEBI" id="CHEBI:43474"/>
        <dbReference type="ChEBI" id="CHEBI:57287"/>
        <dbReference type="ChEBI" id="CHEBI:57292"/>
        <dbReference type="ChEBI" id="CHEBI:456216"/>
        <dbReference type="EC" id="6.2.1.5"/>
    </reaction>
</comment>
<evidence type="ECO:0000256" key="2">
    <source>
        <dbReference type="ARBA" id="ARBA00022598"/>
    </source>
</evidence>
<dbReference type="Pfam" id="PF02629">
    <property type="entry name" value="CoA_binding"/>
    <property type="match status" value="1"/>
</dbReference>
<accession>A0A9X1G0C8</accession>
<evidence type="ECO:0000256" key="6">
    <source>
        <dbReference type="RuleBase" id="RU000677"/>
    </source>
</evidence>
<dbReference type="InterPro" id="IPR005811">
    <property type="entry name" value="SUCC_ACL_C"/>
</dbReference>
<evidence type="ECO:0000313" key="10">
    <source>
        <dbReference type="Proteomes" id="UP001138661"/>
    </source>
</evidence>
<comment type="caution">
    <text evidence="5">Lacks conserved residue(s) required for the propagation of feature annotation.</text>
</comment>
<comment type="pathway">
    <text evidence="5 7">Carbohydrate metabolism; tricarboxylic acid cycle; succinate from succinyl-CoA (ligase route): step 1/1.</text>
</comment>
<feature type="active site" description="Tele-phosphohistidine intermediate" evidence="5">
    <location>
        <position position="251"/>
    </location>
</feature>
<dbReference type="PANTHER" id="PTHR11117:SF2">
    <property type="entry name" value="SUCCINATE--COA LIGASE [ADP_GDP-FORMING] SUBUNIT ALPHA, MITOCHONDRIAL"/>
    <property type="match status" value="1"/>
</dbReference>
<dbReference type="GO" id="GO:0004775">
    <property type="term" value="F:succinate-CoA ligase (ADP-forming) activity"/>
    <property type="evidence" value="ECO:0007669"/>
    <property type="project" value="UniProtKB-UniRule"/>
</dbReference>
<gene>
    <name evidence="5 9" type="primary">sucD</name>
    <name evidence="9" type="ORF">KX928_20620</name>
</gene>